<protein>
    <submittedName>
        <fullName evidence="4">Protease</fullName>
    </submittedName>
</protein>
<dbReference type="PANTHER" id="PTHR37536">
    <property type="entry name" value="PUTATIVE (AFU_ORTHOLOGUE AFUA_3G02970)-RELATED"/>
    <property type="match status" value="1"/>
</dbReference>
<comment type="caution">
    <text evidence="4">The sequence shown here is derived from an EMBL/GenBank/DDBJ whole genome shotgun (WGS) entry which is preliminary data.</text>
</comment>
<keyword evidence="3" id="KW-0732">Signal</keyword>
<dbReference type="AlphaFoldDB" id="A0AAJ0BIE4"/>
<feature type="chain" id="PRO_5042535220" evidence="3">
    <location>
        <begin position="21"/>
        <end position="285"/>
    </location>
</feature>
<dbReference type="Proteomes" id="UP001239445">
    <property type="component" value="Unassembled WGS sequence"/>
</dbReference>
<feature type="active site" description="Proton acceptor" evidence="1">
    <location>
        <position position="218"/>
    </location>
</feature>
<dbReference type="InterPro" id="IPR038656">
    <property type="entry name" value="Peptidase_G1_sf"/>
</dbReference>
<feature type="signal peptide" evidence="3">
    <location>
        <begin position="1"/>
        <end position="20"/>
    </location>
</feature>
<gene>
    <name evidence="4" type="ORF">QBC47DRAFT_376892</name>
</gene>
<feature type="compositionally biased region" description="Basic residues" evidence="2">
    <location>
        <begin position="51"/>
        <end position="61"/>
    </location>
</feature>
<dbReference type="SMR" id="A0AAJ0BIE4"/>
<proteinExistence type="predicted"/>
<dbReference type="CDD" id="cd13426">
    <property type="entry name" value="Peptidase_G1"/>
    <property type="match status" value="1"/>
</dbReference>
<keyword evidence="4" id="KW-0645">Protease</keyword>
<dbReference type="EMBL" id="MU839830">
    <property type="protein sequence ID" value="KAK1757743.1"/>
    <property type="molecule type" value="Genomic_DNA"/>
</dbReference>
<evidence type="ECO:0000256" key="2">
    <source>
        <dbReference type="SAM" id="MobiDB-lite"/>
    </source>
</evidence>
<evidence type="ECO:0000313" key="5">
    <source>
        <dbReference type="Proteomes" id="UP001239445"/>
    </source>
</evidence>
<dbReference type="InterPro" id="IPR013320">
    <property type="entry name" value="ConA-like_dom_sf"/>
</dbReference>
<evidence type="ECO:0000256" key="1">
    <source>
        <dbReference type="PIRSR" id="PIRSR600250-50"/>
    </source>
</evidence>
<dbReference type="PRINTS" id="PR00977">
    <property type="entry name" value="SCYTLDPTASE"/>
</dbReference>
<accession>A0AAJ0BIE4</accession>
<evidence type="ECO:0000313" key="4">
    <source>
        <dbReference type="EMBL" id="KAK1757743.1"/>
    </source>
</evidence>
<dbReference type="PANTHER" id="PTHR37536:SF1">
    <property type="entry name" value="ASPERGILLOPEPSIN, PUTAITVE (AFU_ORTHOLOGUE AFUA_7G01200)"/>
    <property type="match status" value="1"/>
</dbReference>
<dbReference type="Pfam" id="PF01828">
    <property type="entry name" value="Peptidase_A4"/>
    <property type="match status" value="1"/>
</dbReference>
<keyword evidence="4" id="KW-0378">Hydrolase</keyword>
<dbReference type="Gene3D" id="2.60.120.700">
    <property type="entry name" value="Peptidase G1"/>
    <property type="match status" value="1"/>
</dbReference>
<reference evidence="4" key="1">
    <citation type="submission" date="2023-06" db="EMBL/GenBank/DDBJ databases">
        <title>Genome-scale phylogeny and comparative genomics of the fungal order Sordariales.</title>
        <authorList>
            <consortium name="Lawrence Berkeley National Laboratory"/>
            <person name="Hensen N."/>
            <person name="Bonometti L."/>
            <person name="Westerberg I."/>
            <person name="Brannstrom I.O."/>
            <person name="Guillou S."/>
            <person name="Cros-Aarteil S."/>
            <person name="Calhoun S."/>
            <person name="Haridas S."/>
            <person name="Kuo A."/>
            <person name="Mondo S."/>
            <person name="Pangilinan J."/>
            <person name="Riley R."/>
            <person name="Labutti K."/>
            <person name="Andreopoulos B."/>
            <person name="Lipzen A."/>
            <person name="Chen C."/>
            <person name="Yanf M."/>
            <person name="Daum C."/>
            <person name="Ng V."/>
            <person name="Clum A."/>
            <person name="Steindorff A."/>
            <person name="Ohm R."/>
            <person name="Martin F."/>
            <person name="Silar P."/>
            <person name="Natvig D."/>
            <person name="Lalanne C."/>
            <person name="Gautier V."/>
            <person name="Ament-Velasquez S.L."/>
            <person name="Kruys A."/>
            <person name="Hutchinson M.I."/>
            <person name="Powell A.J."/>
            <person name="Barry K."/>
            <person name="Miller A.N."/>
            <person name="Grigoriev I.V."/>
            <person name="Debuchy R."/>
            <person name="Gladieux P."/>
            <person name="Thoren M.H."/>
            <person name="Johannesson H."/>
        </authorList>
    </citation>
    <scope>NUCLEOTIDE SEQUENCE</scope>
    <source>
        <strain evidence="4">PSN4</strain>
    </source>
</reference>
<sequence>MWSLIQHLLVGSLAVWTAAAEISFVVEATRDNGTVDISSELELVKLPPRQRWQHGSRHKSRPPPSKGGKRDVVSFSGNWCGASQHSTPDNQIVNAFSWLTAPDLTLRPGQPIPQYVAAWVGIDGAACKQALLQAGVTTVVNSNGGQSASAWWQWYPESSFTIKGFPVKPGDWVTVNITALTATSGKISLVNANQGVEASITVSNGPKLCRIDAEWLIEDFYDSDMVQVPFAQFADAWFLDAAATTVKGTKIGIDGAAMVQLQNENGTIVCHPEKWDNANFVAISS</sequence>
<organism evidence="4 5">
    <name type="scientific">Echria macrotheca</name>
    <dbReference type="NCBI Taxonomy" id="438768"/>
    <lineage>
        <taxon>Eukaryota</taxon>
        <taxon>Fungi</taxon>
        <taxon>Dikarya</taxon>
        <taxon>Ascomycota</taxon>
        <taxon>Pezizomycotina</taxon>
        <taxon>Sordariomycetes</taxon>
        <taxon>Sordariomycetidae</taxon>
        <taxon>Sordariales</taxon>
        <taxon>Schizotheciaceae</taxon>
        <taxon>Echria</taxon>
    </lineage>
</organism>
<dbReference type="InterPro" id="IPR000250">
    <property type="entry name" value="Peptidase_G1"/>
</dbReference>
<feature type="region of interest" description="Disordered" evidence="2">
    <location>
        <begin position="50"/>
        <end position="71"/>
    </location>
</feature>
<name>A0AAJ0BIE4_9PEZI</name>
<evidence type="ECO:0000256" key="3">
    <source>
        <dbReference type="SAM" id="SignalP"/>
    </source>
</evidence>
<dbReference type="GO" id="GO:0070007">
    <property type="term" value="F:glutamic-type endopeptidase activity"/>
    <property type="evidence" value="ECO:0007669"/>
    <property type="project" value="InterPro"/>
</dbReference>
<dbReference type="GO" id="GO:0006508">
    <property type="term" value="P:proteolysis"/>
    <property type="evidence" value="ECO:0007669"/>
    <property type="project" value="UniProtKB-KW"/>
</dbReference>
<dbReference type="SUPFAM" id="SSF49899">
    <property type="entry name" value="Concanavalin A-like lectins/glucanases"/>
    <property type="match status" value="1"/>
</dbReference>
<keyword evidence="5" id="KW-1185">Reference proteome</keyword>